<feature type="domain" description="Peptidase S1" evidence="7">
    <location>
        <begin position="24"/>
        <end position="176"/>
    </location>
</feature>
<evidence type="ECO:0000256" key="3">
    <source>
        <dbReference type="ARBA" id="ARBA00022801"/>
    </source>
</evidence>
<dbReference type="Ensembl" id="ENSACAT00000046297.1">
    <property type="protein sequence ID" value="ENSACAP00000030877.1"/>
    <property type="gene ID" value="ENSACAG00000035610.1"/>
</dbReference>
<reference evidence="8" key="1">
    <citation type="submission" date="2009-12" db="EMBL/GenBank/DDBJ databases">
        <title>The Genome Sequence of Anolis carolinensis (Green Anole Lizard).</title>
        <authorList>
            <consortium name="The Genome Sequencing Platform"/>
            <person name="Di Palma F."/>
            <person name="Alfoldi J."/>
            <person name="Heiman D."/>
            <person name="Young S."/>
            <person name="Grabherr M."/>
            <person name="Johnson J."/>
            <person name="Lander E.S."/>
            <person name="Lindblad-Toh K."/>
        </authorList>
    </citation>
    <scope>NUCLEOTIDE SEQUENCE [LARGE SCALE GENOMIC DNA]</scope>
    <source>
        <strain evidence="8">JBL SC #1</strain>
    </source>
</reference>
<dbReference type="InterPro" id="IPR009003">
    <property type="entry name" value="Peptidase_S1_PA"/>
</dbReference>
<dbReference type="Proteomes" id="UP000001646">
    <property type="component" value="Unplaced"/>
</dbReference>
<dbReference type="PROSITE" id="PS00134">
    <property type="entry name" value="TRYPSIN_HIS"/>
    <property type="match status" value="1"/>
</dbReference>
<proteinExistence type="inferred from homology"/>
<feature type="chain" id="PRO_5032530581" description="Peptidase S1 domain-containing protein" evidence="6">
    <location>
        <begin position="17"/>
        <end position="179"/>
    </location>
</feature>
<name>A0A803T6N7_ANOCA</name>
<evidence type="ECO:0000256" key="1">
    <source>
        <dbReference type="ARBA" id="ARBA00009228"/>
    </source>
</evidence>
<comment type="similarity">
    <text evidence="1">Belongs to the peptidase S1 family. Snake venom subfamily.</text>
</comment>
<dbReference type="PRINTS" id="PR00722">
    <property type="entry name" value="CHYMOTRYPSIN"/>
</dbReference>
<dbReference type="PROSITE" id="PS50240">
    <property type="entry name" value="TRYPSIN_DOM"/>
    <property type="match status" value="1"/>
</dbReference>
<keyword evidence="9" id="KW-1185">Reference proteome</keyword>
<feature type="signal peptide" evidence="6">
    <location>
        <begin position="1"/>
        <end position="16"/>
    </location>
</feature>
<dbReference type="InterPro" id="IPR018114">
    <property type="entry name" value="TRYPSIN_HIS"/>
</dbReference>
<dbReference type="InterPro" id="IPR001254">
    <property type="entry name" value="Trypsin_dom"/>
</dbReference>
<dbReference type="GO" id="GO:0005576">
    <property type="term" value="C:extracellular region"/>
    <property type="evidence" value="ECO:0007669"/>
    <property type="project" value="UniProtKB-ARBA"/>
</dbReference>
<evidence type="ECO:0000256" key="4">
    <source>
        <dbReference type="ARBA" id="ARBA00022825"/>
    </source>
</evidence>
<dbReference type="CDD" id="cd00190">
    <property type="entry name" value="Tryp_SPc"/>
    <property type="match status" value="1"/>
</dbReference>
<reference evidence="8" key="3">
    <citation type="submission" date="2025-09" db="UniProtKB">
        <authorList>
            <consortium name="Ensembl"/>
        </authorList>
    </citation>
    <scope>IDENTIFICATION</scope>
</reference>
<dbReference type="GO" id="GO:0004252">
    <property type="term" value="F:serine-type endopeptidase activity"/>
    <property type="evidence" value="ECO:0007669"/>
    <property type="project" value="InterPro"/>
</dbReference>
<dbReference type="FunFam" id="2.40.10.10:FF:000005">
    <property type="entry name" value="Serine protease 37"/>
    <property type="match status" value="1"/>
</dbReference>
<evidence type="ECO:0000313" key="8">
    <source>
        <dbReference type="Ensembl" id="ENSACAP00000030877.1"/>
    </source>
</evidence>
<dbReference type="GO" id="GO:0006508">
    <property type="term" value="P:proteolysis"/>
    <property type="evidence" value="ECO:0007669"/>
    <property type="project" value="UniProtKB-KW"/>
</dbReference>
<evidence type="ECO:0000313" key="9">
    <source>
        <dbReference type="Proteomes" id="UP000001646"/>
    </source>
</evidence>
<keyword evidence="5" id="KW-1015">Disulfide bond</keyword>
<dbReference type="InterPro" id="IPR050127">
    <property type="entry name" value="Serine_Proteases_S1"/>
</dbReference>
<reference evidence="8" key="2">
    <citation type="submission" date="2025-08" db="UniProtKB">
        <authorList>
            <consortium name="Ensembl"/>
        </authorList>
    </citation>
    <scope>IDENTIFICATION</scope>
</reference>
<keyword evidence="2" id="KW-0645">Protease</keyword>
<dbReference type="InterPro" id="IPR043504">
    <property type="entry name" value="Peptidase_S1_PA_chymotrypsin"/>
</dbReference>
<dbReference type="PANTHER" id="PTHR24264">
    <property type="entry name" value="TRYPSIN-RELATED"/>
    <property type="match status" value="1"/>
</dbReference>
<keyword evidence="4" id="KW-0720">Serine protease</keyword>
<evidence type="ECO:0000256" key="5">
    <source>
        <dbReference type="ARBA" id="ARBA00023157"/>
    </source>
</evidence>
<keyword evidence="6" id="KW-0732">Signal</keyword>
<dbReference type="SMART" id="SM00020">
    <property type="entry name" value="Tryp_SPc"/>
    <property type="match status" value="1"/>
</dbReference>
<gene>
    <name evidence="8" type="primary">LOC100556794</name>
</gene>
<dbReference type="GeneTree" id="ENSGT01050000244883"/>
<evidence type="ECO:0000256" key="2">
    <source>
        <dbReference type="ARBA" id="ARBA00022670"/>
    </source>
</evidence>
<dbReference type="InterPro" id="IPR001314">
    <property type="entry name" value="Peptidase_S1A"/>
</dbReference>
<evidence type="ECO:0000259" key="7">
    <source>
        <dbReference type="PROSITE" id="PS50240"/>
    </source>
</evidence>
<organism evidence="8 9">
    <name type="scientific">Anolis carolinensis</name>
    <name type="common">Green anole</name>
    <name type="synonym">American chameleon</name>
    <dbReference type="NCBI Taxonomy" id="28377"/>
    <lineage>
        <taxon>Eukaryota</taxon>
        <taxon>Metazoa</taxon>
        <taxon>Chordata</taxon>
        <taxon>Craniata</taxon>
        <taxon>Vertebrata</taxon>
        <taxon>Euteleostomi</taxon>
        <taxon>Lepidosauria</taxon>
        <taxon>Squamata</taxon>
        <taxon>Bifurcata</taxon>
        <taxon>Unidentata</taxon>
        <taxon>Episquamata</taxon>
        <taxon>Toxicofera</taxon>
        <taxon>Iguania</taxon>
        <taxon>Dactyloidae</taxon>
        <taxon>Anolis</taxon>
    </lineage>
</organism>
<dbReference type="Pfam" id="PF00089">
    <property type="entry name" value="Trypsin"/>
    <property type="match status" value="1"/>
</dbReference>
<dbReference type="AlphaFoldDB" id="A0A803T6N7"/>
<dbReference type="Gene3D" id="2.40.10.10">
    <property type="entry name" value="Trypsin-like serine proteases"/>
    <property type="match status" value="3"/>
</dbReference>
<dbReference type="PANTHER" id="PTHR24264:SF77">
    <property type="entry name" value="PEPTIDASE S1 DOMAIN-CONTAINING PROTEIN"/>
    <property type="match status" value="1"/>
</dbReference>
<accession>A0A803T6N7</accession>
<dbReference type="SUPFAM" id="SSF50494">
    <property type="entry name" value="Trypsin-like serine proteases"/>
    <property type="match status" value="1"/>
</dbReference>
<protein>
    <recommendedName>
        <fullName evidence="7">Peptidase S1 domain-containing protein</fullName>
    </recommendedName>
</protein>
<sequence length="179" mass="20110">RFMLVTIVFIFKYSFAQDGTGERIIGGYNCPQRSRAFQAALVTGRRGNWNIYCGGSLVHPCWVLSAAHCKPRRQMKVCLGKSNLRRYERTEQCLNIAEVRVHPEYDRSKNNKDYMLLRLQPCARLSDAGDSGGPLVCNGQLEGVVSWGTYVCAQKGNPGVYAKVCCIVPWIQKTVNGTW</sequence>
<evidence type="ECO:0000256" key="6">
    <source>
        <dbReference type="SAM" id="SignalP"/>
    </source>
</evidence>
<keyword evidence="3" id="KW-0378">Hydrolase</keyword>